<keyword evidence="2" id="KW-1185">Reference proteome</keyword>
<evidence type="ECO:0000313" key="2">
    <source>
        <dbReference type="Proteomes" id="UP000596902"/>
    </source>
</evidence>
<accession>A0A8H7EFU7</accession>
<evidence type="ECO:0000313" key="1">
    <source>
        <dbReference type="EMBL" id="KAF7676852.1"/>
    </source>
</evidence>
<reference evidence="1" key="1">
    <citation type="submission" date="2020-01" db="EMBL/GenBank/DDBJ databases">
        <authorList>
            <person name="Feng Z.H.Z."/>
        </authorList>
    </citation>
    <scope>NUCLEOTIDE SEQUENCE</scope>
    <source>
        <strain evidence="1">CBS107.38</strain>
    </source>
</reference>
<sequence>MPTSIPSKEESYWKILVLSVRTVDESAFWTCVVESKFPQVLRLQYARVSAMPKSNGKVPARQSGSGSPYDDHGMISVYVYGITAYPLKREILPLLKQATRQRLMPYVGIADFPFLEERRTTQIVCFHKTAEDIPNRAHCTDAAPVVLFDSDFLGLRHTFTPEGFDDRLAIRA</sequence>
<dbReference type="AlphaFoldDB" id="A0A8H7EFU7"/>
<dbReference type="EMBL" id="JAAABM010000006">
    <property type="protein sequence ID" value="KAF7676852.1"/>
    <property type="molecule type" value="Genomic_DNA"/>
</dbReference>
<organism evidence="1 2">
    <name type="scientific">Alternaria burnsii</name>
    <dbReference type="NCBI Taxonomy" id="1187904"/>
    <lineage>
        <taxon>Eukaryota</taxon>
        <taxon>Fungi</taxon>
        <taxon>Dikarya</taxon>
        <taxon>Ascomycota</taxon>
        <taxon>Pezizomycotina</taxon>
        <taxon>Dothideomycetes</taxon>
        <taxon>Pleosporomycetidae</taxon>
        <taxon>Pleosporales</taxon>
        <taxon>Pleosporineae</taxon>
        <taxon>Pleosporaceae</taxon>
        <taxon>Alternaria</taxon>
        <taxon>Alternaria sect. Alternaria</taxon>
    </lineage>
</organism>
<comment type="caution">
    <text evidence="1">The sequence shown here is derived from an EMBL/GenBank/DDBJ whole genome shotgun (WGS) entry which is preliminary data.</text>
</comment>
<dbReference type="RefSeq" id="XP_038787061.1">
    <property type="nucleotide sequence ID" value="XM_038930111.1"/>
</dbReference>
<proteinExistence type="predicted"/>
<name>A0A8H7EFU7_9PLEO</name>
<dbReference type="GeneID" id="62203289"/>
<gene>
    <name evidence="1" type="ORF">GT037_005064</name>
</gene>
<reference evidence="1" key="2">
    <citation type="submission" date="2020-08" db="EMBL/GenBank/DDBJ databases">
        <title>Draft Genome Sequence of Cumin Blight Pathogen Alternaria burnsii.</title>
        <authorList>
            <person name="Feng Z."/>
        </authorList>
    </citation>
    <scope>NUCLEOTIDE SEQUENCE</scope>
    <source>
        <strain evidence="1">CBS107.38</strain>
    </source>
</reference>
<protein>
    <submittedName>
        <fullName evidence="1">Uncharacterized protein</fullName>
    </submittedName>
</protein>
<dbReference type="Proteomes" id="UP000596902">
    <property type="component" value="Unassembled WGS sequence"/>
</dbReference>